<dbReference type="KEGG" id="fax:FUAX_23170"/>
<protein>
    <recommendedName>
        <fullName evidence="5">DUF2167 domain-containing protein</fullName>
    </recommendedName>
</protein>
<dbReference type="InterPro" id="IPR018682">
    <property type="entry name" value="DUF2167_membr"/>
</dbReference>
<keyword evidence="1" id="KW-1133">Transmembrane helix</keyword>
<feature type="transmembrane region" description="Helical" evidence="1">
    <location>
        <begin position="270"/>
        <end position="293"/>
    </location>
</feature>
<evidence type="ECO:0000313" key="4">
    <source>
        <dbReference type="Proteomes" id="UP001348817"/>
    </source>
</evidence>
<feature type="signal peptide" evidence="2">
    <location>
        <begin position="1"/>
        <end position="22"/>
    </location>
</feature>
<proteinExistence type="predicted"/>
<evidence type="ECO:0008006" key="5">
    <source>
        <dbReference type="Google" id="ProtNLM"/>
    </source>
</evidence>
<evidence type="ECO:0000256" key="2">
    <source>
        <dbReference type="SAM" id="SignalP"/>
    </source>
</evidence>
<accession>A0AAU9DBX0</accession>
<evidence type="ECO:0000256" key="1">
    <source>
        <dbReference type="SAM" id="Phobius"/>
    </source>
</evidence>
<organism evidence="3 4">
    <name type="scientific">Fulvitalea axinellae</name>
    <dbReference type="NCBI Taxonomy" id="1182444"/>
    <lineage>
        <taxon>Bacteria</taxon>
        <taxon>Pseudomonadati</taxon>
        <taxon>Bacteroidota</taxon>
        <taxon>Cytophagia</taxon>
        <taxon>Cytophagales</taxon>
        <taxon>Persicobacteraceae</taxon>
        <taxon>Fulvitalea</taxon>
    </lineage>
</organism>
<feature type="chain" id="PRO_5043986781" description="DUF2167 domain-containing protein" evidence="2">
    <location>
        <begin position="23"/>
        <end position="301"/>
    </location>
</feature>
<name>A0AAU9DBX0_9BACT</name>
<evidence type="ECO:0000313" key="3">
    <source>
        <dbReference type="EMBL" id="BDD09885.1"/>
    </source>
</evidence>
<gene>
    <name evidence="3" type="ORF">FUAX_23170</name>
</gene>
<keyword evidence="1" id="KW-0812">Transmembrane</keyword>
<keyword evidence="2" id="KW-0732">Signal</keyword>
<keyword evidence="4" id="KW-1185">Reference proteome</keyword>
<sequence>MNRIILLALSFCLLGFSGKAFSGESVDSADETVELDSVALYLAAIDSVNNSFDYQTGTVTIGDGLATINVPEGYKFLDAKQAEYVFTELWGNPPSETLGMLLKADKGPLDDDTYFVGISFDEEGYVEDEDAQDMDFEELLETMQSDMEEVNEARKAQGYDAVELVGWAAEPFYDAKAKKLHWAKELRFEGNDVNTLNYNIRILGRKGYLELNAISDVKILPQVQNDVDKVLASVNFNEGHRYSDFNPSIDKVAAYGIGGLIAGKVLAKAGFLSVLAKFGKFIFIGIAGLFALVRKKIFGGE</sequence>
<dbReference type="Proteomes" id="UP001348817">
    <property type="component" value="Chromosome"/>
</dbReference>
<dbReference type="Pfam" id="PF09935">
    <property type="entry name" value="DUF2167"/>
    <property type="match status" value="1"/>
</dbReference>
<dbReference type="EMBL" id="AP025314">
    <property type="protein sequence ID" value="BDD09885.1"/>
    <property type="molecule type" value="Genomic_DNA"/>
</dbReference>
<reference evidence="3 4" key="1">
    <citation type="submission" date="2021-12" db="EMBL/GenBank/DDBJ databases">
        <title>Genome sequencing of bacteria with rrn-lacking chromosome and rrn-plasmid.</title>
        <authorList>
            <person name="Anda M."/>
            <person name="Iwasaki W."/>
        </authorList>
    </citation>
    <scope>NUCLEOTIDE SEQUENCE [LARGE SCALE GENOMIC DNA]</scope>
    <source>
        <strain evidence="3 4">DSM 100852</strain>
    </source>
</reference>
<dbReference type="AlphaFoldDB" id="A0AAU9DBX0"/>
<keyword evidence="1" id="KW-0472">Membrane</keyword>
<dbReference type="RefSeq" id="WP_338391470.1">
    <property type="nucleotide sequence ID" value="NZ_AP025314.1"/>
</dbReference>